<name>A0ACC3CHH0_PYRYE</name>
<reference evidence="1" key="1">
    <citation type="submission" date="2019-11" db="EMBL/GenBank/DDBJ databases">
        <title>Nori genome reveals adaptations in red seaweeds to the harsh intertidal environment.</title>
        <authorList>
            <person name="Wang D."/>
            <person name="Mao Y."/>
        </authorList>
    </citation>
    <scope>NUCLEOTIDE SEQUENCE</scope>
    <source>
        <tissue evidence="1">Gametophyte</tissue>
    </source>
</reference>
<dbReference type="EMBL" id="CM020620">
    <property type="protein sequence ID" value="KAK1869308.1"/>
    <property type="molecule type" value="Genomic_DNA"/>
</dbReference>
<evidence type="ECO:0000313" key="2">
    <source>
        <dbReference type="Proteomes" id="UP000798662"/>
    </source>
</evidence>
<evidence type="ECO:0000313" key="1">
    <source>
        <dbReference type="EMBL" id="KAK1869308.1"/>
    </source>
</evidence>
<organism evidence="1 2">
    <name type="scientific">Pyropia yezoensis</name>
    <name type="common">Susabi-nori</name>
    <name type="synonym">Porphyra yezoensis</name>
    <dbReference type="NCBI Taxonomy" id="2788"/>
    <lineage>
        <taxon>Eukaryota</taxon>
        <taxon>Rhodophyta</taxon>
        <taxon>Bangiophyceae</taxon>
        <taxon>Bangiales</taxon>
        <taxon>Bangiaceae</taxon>
        <taxon>Pyropia</taxon>
    </lineage>
</organism>
<dbReference type="Proteomes" id="UP000798662">
    <property type="component" value="Chromosome 3"/>
</dbReference>
<proteinExistence type="predicted"/>
<sequence>MDEPSLSPTPPPLRPPPPPQPPPPLTPYLPPWLAPPAPSAEGRTPRQGRTPLAPPPPARPPEGAPADARPYRAQPPPPSPCTPQRGLPSTPGSAPVAAGRGGGDGYGGGGGGGGHAWGRSTWGPPTPSSATAVGSGGGRGGGDGGGGGGCIWSAGGWVVGGRGAAPPGGIADATARRPVVGAAAPRSALPPPVSPLRSDIFAAFEALVDSPSSGSVGGRGVAHPLPPPLLPPPLIPGLPGGATAAGGGADDGEDWRGRPRRRLTSGVAMPAGGGGGVGAHQDVVGGEDLRAPAPAPWPRPASEVGHPPPGGDLAATAAVSAEAAAAATTAAAPLPGRSARRARRGRGGGVGRRPLPPPPPTAPASDPWPGVGAPVVGASAARPPRSPVPGGLPSTFSPSLWADGDCGGRGPPQAARRASGQDPWGGSPRGWTSARPPSRLSGSLWAGAGGAPPPPVSELPLAAKARRGTAASAAAARALAARATRAAATVTAAVQSAGGAVSAARGRGIAAATRGACRLARRFAAAAGRATAVAVAGHAALATVASAAAPPVPARADAVWLIALAVLTVVAVGSAAVDRSAAAADAWVLSDAVAVTGRLPPRPLLPPLPGGGGSRRVIPAVLAAVTAAAASTDEAVAAAAAAAAPPEEDEDEEEERAQWGPGGARYPRRFPPGMDDSSRGVWAALGLAFPHPLSIVAERAAMAGAIVGQLPPLGAYVGTSPAAVAAEVRRLTLPPPGYANRRRGVFRDRYPATAPAAEAPPGGTAAFDEVFVLVPSDCNGRWEAWRAAAAARGIHRVTRVLIGESGGPGALPVRTDAAALAAAAIPAEGAAASFLTGSAVWHAGAGHGEGWLNAAVRWALGSTARPPIPPPAPPPPPPLPSPDMATAARILGAFPRDARRLDVASVKDLERHAALAAAHDAVWRAAAARNRTRVLVLDADLVPSAGVLAGLPALMNEVDAASVDAARAWHVLCLRCVRVGDGGTAAAAVAAPWAVAGGLTISAGGGLPVGAGAYALSAAGVAALTRPPAGYGAPADAGWAVTAAASGGAFVALHLAEVGRGVGGVQALPDSAGGVQGGEGCAWRRAAEADVAARLGGTGPFHISS</sequence>
<accession>A0ACC3CHH0</accession>
<keyword evidence="2" id="KW-1185">Reference proteome</keyword>
<comment type="caution">
    <text evidence="1">The sequence shown here is derived from an EMBL/GenBank/DDBJ whole genome shotgun (WGS) entry which is preliminary data.</text>
</comment>
<protein>
    <submittedName>
        <fullName evidence="1">Uncharacterized protein</fullName>
    </submittedName>
</protein>
<gene>
    <name evidence="1" type="ORF">I4F81_011786</name>
</gene>